<accession>A0A942USX3</accession>
<evidence type="ECO:0000256" key="11">
    <source>
        <dbReference type="PROSITE-ProRule" id="PRU00560"/>
    </source>
</evidence>
<dbReference type="SUPFAM" id="SSF52540">
    <property type="entry name" value="P-loop containing nucleoside triphosphate hydrolases"/>
    <property type="match status" value="1"/>
</dbReference>
<dbReference type="GO" id="GO:0003677">
    <property type="term" value="F:DNA binding"/>
    <property type="evidence" value="ECO:0007669"/>
    <property type="project" value="UniProtKB-KW"/>
</dbReference>
<feature type="binding site" evidence="11">
    <location>
        <begin position="75"/>
        <end position="82"/>
    </location>
    <ligand>
        <name>ATP</name>
        <dbReference type="ChEBI" id="CHEBI:30616"/>
    </ligand>
</feature>
<dbReference type="GO" id="GO:0005829">
    <property type="term" value="C:cytosol"/>
    <property type="evidence" value="ECO:0007669"/>
    <property type="project" value="TreeGrafter"/>
</dbReference>
<dbReference type="GO" id="GO:0000725">
    <property type="term" value="P:recombinational repair"/>
    <property type="evidence" value="ECO:0007669"/>
    <property type="project" value="TreeGrafter"/>
</dbReference>
<dbReference type="GO" id="GO:0016787">
    <property type="term" value="F:hydrolase activity"/>
    <property type="evidence" value="ECO:0007669"/>
    <property type="project" value="UniProtKB-UniRule"/>
</dbReference>
<evidence type="ECO:0000256" key="1">
    <source>
        <dbReference type="ARBA" id="ARBA00009922"/>
    </source>
</evidence>
<evidence type="ECO:0000256" key="5">
    <source>
        <dbReference type="ARBA" id="ARBA00022840"/>
    </source>
</evidence>
<evidence type="ECO:0000256" key="3">
    <source>
        <dbReference type="ARBA" id="ARBA00022801"/>
    </source>
</evidence>
<evidence type="ECO:0000256" key="4">
    <source>
        <dbReference type="ARBA" id="ARBA00022806"/>
    </source>
</evidence>
<dbReference type="PANTHER" id="PTHR11070">
    <property type="entry name" value="UVRD / RECB / PCRA DNA HELICASE FAMILY MEMBER"/>
    <property type="match status" value="1"/>
</dbReference>
<dbReference type="InterPro" id="IPR014016">
    <property type="entry name" value="UvrD-like_ATP-bd"/>
</dbReference>
<evidence type="ECO:0000256" key="8">
    <source>
        <dbReference type="ARBA" id="ARBA00034617"/>
    </source>
</evidence>
<name>A0A942USX3_9BACI</name>
<evidence type="ECO:0000256" key="12">
    <source>
        <dbReference type="SAM" id="Coils"/>
    </source>
</evidence>
<dbReference type="InterPro" id="IPR000212">
    <property type="entry name" value="DNA_helicase_UvrD/REP"/>
</dbReference>
<feature type="domain" description="UvrD-like helicase C-terminal" evidence="14">
    <location>
        <begin position="329"/>
        <end position="602"/>
    </location>
</feature>
<keyword evidence="12" id="KW-0175">Coiled coil</keyword>
<proteinExistence type="inferred from homology"/>
<keyword evidence="7" id="KW-0413">Isomerase</keyword>
<feature type="domain" description="UvrD-like helicase ATP-binding" evidence="13">
    <location>
        <begin position="54"/>
        <end position="328"/>
    </location>
</feature>
<keyword evidence="5 11" id="KW-0067">ATP-binding</keyword>
<dbReference type="Gene3D" id="1.10.486.10">
    <property type="entry name" value="PCRA, domain 4"/>
    <property type="match status" value="1"/>
</dbReference>
<comment type="catalytic activity">
    <reaction evidence="8">
        <text>Couples ATP hydrolysis with the unwinding of duplex DNA by translocating in the 3'-5' direction.</text>
        <dbReference type="EC" id="5.6.2.4"/>
    </reaction>
</comment>
<dbReference type="CDD" id="cd17932">
    <property type="entry name" value="DEXQc_UvrD"/>
    <property type="match status" value="1"/>
</dbReference>
<evidence type="ECO:0000256" key="10">
    <source>
        <dbReference type="ARBA" id="ARBA00048988"/>
    </source>
</evidence>
<dbReference type="EMBL" id="JAGYPN010000004">
    <property type="protein sequence ID" value="MBS4224486.1"/>
    <property type="molecule type" value="Genomic_DNA"/>
</dbReference>
<keyword evidence="3 11" id="KW-0378">Hydrolase</keyword>
<dbReference type="AlphaFoldDB" id="A0A942USX3"/>
<comment type="similarity">
    <text evidence="1">Belongs to the helicase family. UvrD subfamily.</text>
</comment>
<dbReference type="RefSeq" id="WP_213099541.1">
    <property type="nucleotide sequence ID" value="NZ_JAGYPH010000004.1"/>
</dbReference>
<dbReference type="Gene3D" id="1.10.10.160">
    <property type="match status" value="1"/>
</dbReference>
<evidence type="ECO:0000313" key="16">
    <source>
        <dbReference type="Proteomes" id="UP000676456"/>
    </source>
</evidence>
<dbReference type="InterPro" id="IPR027417">
    <property type="entry name" value="P-loop_NTPase"/>
</dbReference>
<gene>
    <name evidence="15" type="ORF">KHA91_17395</name>
</gene>
<protein>
    <recommendedName>
        <fullName evidence="9">DNA 3'-5' helicase</fullName>
        <ecNumber evidence="9">5.6.2.4</ecNumber>
    </recommendedName>
</protein>
<keyword evidence="2 11" id="KW-0547">Nucleotide-binding</keyword>
<evidence type="ECO:0000256" key="2">
    <source>
        <dbReference type="ARBA" id="ARBA00022741"/>
    </source>
</evidence>
<dbReference type="PROSITE" id="PS51198">
    <property type="entry name" value="UVRD_HELICASE_ATP_BIND"/>
    <property type="match status" value="1"/>
</dbReference>
<dbReference type="Pfam" id="PF00580">
    <property type="entry name" value="UvrD-helicase"/>
    <property type="match status" value="1"/>
</dbReference>
<evidence type="ECO:0000256" key="7">
    <source>
        <dbReference type="ARBA" id="ARBA00023235"/>
    </source>
</evidence>
<evidence type="ECO:0000256" key="9">
    <source>
        <dbReference type="ARBA" id="ARBA00034808"/>
    </source>
</evidence>
<keyword evidence="16" id="KW-1185">Reference proteome</keyword>
<evidence type="ECO:0000313" key="15">
    <source>
        <dbReference type="EMBL" id="MBS4224486.1"/>
    </source>
</evidence>
<dbReference type="Pfam" id="PF13361">
    <property type="entry name" value="UvrD_C"/>
    <property type="match status" value="1"/>
</dbReference>
<dbReference type="PANTHER" id="PTHR11070:SF2">
    <property type="entry name" value="ATP-DEPENDENT DNA HELICASE SRS2"/>
    <property type="match status" value="1"/>
</dbReference>
<dbReference type="GO" id="GO:0005524">
    <property type="term" value="F:ATP binding"/>
    <property type="evidence" value="ECO:0007669"/>
    <property type="project" value="UniProtKB-UniRule"/>
</dbReference>
<evidence type="ECO:0000259" key="14">
    <source>
        <dbReference type="PROSITE" id="PS51217"/>
    </source>
</evidence>
<keyword evidence="4 11" id="KW-0347">Helicase</keyword>
<dbReference type="Proteomes" id="UP000676456">
    <property type="component" value="Unassembled WGS sequence"/>
</dbReference>
<keyword evidence="6" id="KW-0238">DNA-binding</keyword>
<feature type="coiled-coil region" evidence="12">
    <location>
        <begin position="536"/>
        <end position="563"/>
    </location>
</feature>
<dbReference type="PROSITE" id="PS51217">
    <property type="entry name" value="UVRD_HELICASE_CTER"/>
    <property type="match status" value="1"/>
</dbReference>
<dbReference type="GO" id="GO:0033202">
    <property type="term" value="C:DNA helicase complex"/>
    <property type="evidence" value="ECO:0007669"/>
    <property type="project" value="TreeGrafter"/>
</dbReference>
<comment type="caution">
    <text evidence="15">The sequence shown here is derived from an EMBL/GenBank/DDBJ whole genome shotgun (WGS) entry which is preliminary data.</text>
</comment>
<comment type="catalytic activity">
    <reaction evidence="10">
        <text>ATP + H2O = ADP + phosphate + H(+)</text>
        <dbReference type="Rhea" id="RHEA:13065"/>
        <dbReference type="ChEBI" id="CHEBI:15377"/>
        <dbReference type="ChEBI" id="CHEBI:15378"/>
        <dbReference type="ChEBI" id="CHEBI:30616"/>
        <dbReference type="ChEBI" id="CHEBI:43474"/>
        <dbReference type="ChEBI" id="CHEBI:456216"/>
        <dbReference type="EC" id="5.6.2.4"/>
    </reaction>
</comment>
<dbReference type="CDD" id="cd18807">
    <property type="entry name" value="SF1_C_UvrD"/>
    <property type="match status" value="1"/>
</dbReference>
<dbReference type="GO" id="GO:0043138">
    <property type="term" value="F:3'-5' DNA helicase activity"/>
    <property type="evidence" value="ECO:0007669"/>
    <property type="project" value="UniProtKB-EC"/>
</dbReference>
<evidence type="ECO:0000259" key="13">
    <source>
        <dbReference type="PROSITE" id="PS51198"/>
    </source>
</evidence>
<dbReference type="InterPro" id="IPR014017">
    <property type="entry name" value="DNA_helicase_UvrD-like_C"/>
</dbReference>
<organism evidence="15 16">
    <name type="scientific">Lederbergia citrea</name>
    <dbReference type="NCBI Taxonomy" id="2833581"/>
    <lineage>
        <taxon>Bacteria</taxon>
        <taxon>Bacillati</taxon>
        <taxon>Bacillota</taxon>
        <taxon>Bacilli</taxon>
        <taxon>Bacillales</taxon>
        <taxon>Bacillaceae</taxon>
        <taxon>Lederbergia</taxon>
    </lineage>
</organism>
<sequence>MELTDKPRFFKLPAGANSHQLPFAEIAETETSKEIVKSSESDAFYFRGLEQQGIKLNRSQIDAVREVSGPLLILAGAGTGKTSVLVCRTGYLLRVEQVAPQNILLMTFTKKAADEMKERIASLQDVEKRQAIQVEVRTFHSFFLQILRHSGYRHEMVTNDKFKQIILKKKMRELGLADEIQPESVLSLLSFYKMNGKTIKNMPEKSQADKEIKQLAAFYEQWKKENNKLDFDDVLTEAFSLLKHDERLLKTLQQRFQYVMVDEFQDTNPLQYELIKLIVAPQNNLCVVGDDDQTIYAFQGAKNDIILNFDRQYPEVKTVVLTINYRSTSPIVGLGNAVIRQNKERKEKQLQSTRKSSVVPIYFRPWSTDEEAEWIAEEIRRKVNEGGSQFKDIAILHRTASNSRAIFEQLALDEIPFFDYGMGGHFFYEHSSVSPVLAYMRLALNPLDWHAFETILPTLYIQRESGMQQVHAEQIRNPRQCLIDHLVVMRSLKPYQLKSIEQKRKLLQQLPSLEPKEAVMRIRRQFFDKYLETNDRQTDTTQKESMKEQLDELEASANRFEKLADMLNFIKDMKLRHEQMKNVANDPEADVVKLMTIHKSKGLEFPVVFFIGASEGIVPHVTAIDVKKYEDMKLKITAEAEQFKALEEERRLAYVAITRAKEELYISSPVFYRGKKIEVSRFIKDVFTLEEKTTTLNRTGKVRESSMEKRKVYAWICTSSNCIAWQRIESHEEAVQLSKNCPLCSSPMEKGEKHV</sequence>
<dbReference type="Gene3D" id="3.40.50.300">
    <property type="entry name" value="P-loop containing nucleotide triphosphate hydrolases"/>
    <property type="match status" value="2"/>
</dbReference>
<dbReference type="InterPro" id="IPR013986">
    <property type="entry name" value="DExx_box_DNA_helicase_dom_sf"/>
</dbReference>
<evidence type="ECO:0000256" key="6">
    <source>
        <dbReference type="ARBA" id="ARBA00023125"/>
    </source>
</evidence>
<reference evidence="15 16" key="1">
    <citation type="submission" date="2021-05" db="EMBL/GenBank/DDBJ databases">
        <title>Novel Bacillus species.</title>
        <authorList>
            <person name="Liu G."/>
        </authorList>
    </citation>
    <scope>NUCLEOTIDE SEQUENCE [LARGE SCALE GENOMIC DNA]</scope>
    <source>
        <strain evidence="15 16">FJAT-49682</strain>
    </source>
</reference>
<dbReference type="EC" id="5.6.2.4" evidence="9"/>